<proteinExistence type="predicted"/>
<comment type="caution">
    <text evidence="1">The sequence shown here is derived from an EMBL/GenBank/DDBJ whole genome shotgun (WGS) entry which is preliminary data.</text>
</comment>
<sequence length="90" mass="9837">MSIKYASFASLFPLSLSSPRLVLSYLGPWSLPFPLSLRGPSLPVTHPPARHLPSVPLRHSPLYYPVLSLHLRPIPPSRPVQYTAPTASAA</sequence>
<keyword evidence="2" id="KW-1185">Reference proteome</keyword>
<name>A0A3M2SBD8_9HYPO</name>
<organism evidence="1 2">
    <name type="scientific">Fusarium kuroshium</name>
    <dbReference type="NCBI Taxonomy" id="2010991"/>
    <lineage>
        <taxon>Eukaryota</taxon>
        <taxon>Fungi</taxon>
        <taxon>Dikarya</taxon>
        <taxon>Ascomycota</taxon>
        <taxon>Pezizomycotina</taxon>
        <taxon>Sordariomycetes</taxon>
        <taxon>Hypocreomycetidae</taxon>
        <taxon>Hypocreales</taxon>
        <taxon>Nectriaceae</taxon>
        <taxon>Fusarium</taxon>
        <taxon>Fusarium solani species complex</taxon>
    </lineage>
</organism>
<protein>
    <submittedName>
        <fullName evidence="1">Uncharacterized protein</fullName>
    </submittedName>
</protein>
<reference evidence="1 2" key="1">
    <citation type="submission" date="2017-06" db="EMBL/GenBank/DDBJ databases">
        <title>Comparative genomic analysis of Ambrosia Fusariam Clade fungi.</title>
        <authorList>
            <person name="Stajich J.E."/>
            <person name="Carrillo J."/>
            <person name="Kijimoto T."/>
            <person name="Eskalen A."/>
            <person name="O'Donnell K."/>
            <person name="Kasson M."/>
        </authorList>
    </citation>
    <scope>NUCLEOTIDE SEQUENCE [LARGE SCALE GENOMIC DNA]</scope>
    <source>
        <strain evidence="1">UCR3666</strain>
    </source>
</reference>
<gene>
    <name evidence="1" type="ORF">CDV36_005516</name>
</gene>
<evidence type="ECO:0000313" key="1">
    <source>
        <dbReference type="EMBL" id="RMJ14809.1"/>
    </source>
</evidence>
<dbReference type="EMBL" id="NKUJ01000077">
    <property type="protein sequence ID" value="RMJ14809.1"/>
    <property type="molecule type" value="Genomic_DNA"/>
</dbReference>
<dbReference type="Proteomes" id="UP000277212">
    <property type="component" value="Unassembled WGS sequence"/>
</dbReference>
<dbReference type="AlphaFoldDB" id="A0A3M2SBD8"/>
<accession>A0A3M2SBD8</accession>
<evidence type="ECO:0000313" key="2">
    <source>
        <dbReference type="Proteomes" id="UP000277212"/>
    </source>
</evidence>